<keyword evidence="3 6" id="KW-0812">Transmembrane</keyword>
<gene>
    <name evidence="7" type="ORF">X802_09120</name>
</gene>
<evidence type="ECO:0000256" key="3">
    <source>
        <dbReference type="ARBA" id="ARBA00022692"/>
    </source>
</evidence>
<feature type="transmembrane region" description="Helical" evidence="6">
    <location>
        <begin position="439"/>
        <end position="459"/>
    </location>
</feature>
<feature type="transmembrane region" description="Helical" evidence="6">
    <location>
        <begin position="408"/>
        <end position="432"/>
    </location>
</feature>
<keyword evidence="2" id="KW-0813">Transport</keyword>
<evidence type="ECO:0000313" key="8">
    <source>
        <dbReference type="Proteomes" id="UP000062043"/>
    </source>
</evidence>
<dbReference type="AlphaFoldDB" id="A0A0X1KLZ8"/>
<feature type="transmembrane region" description="Helical" evidence="6">
    <location>
        <begin position="137"/>
        <end position="156"/>
    </location>
</feature>
<keyword evidence="8" id="KW-1185">Reference proteome</keyword>
<dbReference type="RefSeq" id="WP_062373094.1">
    <property type="nucleotide sequence ID" value="NZ_CP007140.1"/>
</dbReference>
<dbReference type="PATRIC" id="fig|1432656.3.peg.1776"/>
<proteinExistence type="predicted"/>
<evidence type="ECO:0000256" key="1">
    <source>
        <dbReference type="ARBA" id="ARBA00004141"/>
    </source>
</evidence>
<dbReference type="InterPro" id="IPR037272">
    <property type="entry name" value="SNS_sf"/>
</dbReference>
<keyword evidence="5 6" id="KW-0472">Membrane</keyword>
<dbReference type="InterPro" id="IPR000175">
    <property type="entry name" value="Na/ntran_symport"/>
</dbReference>
<dbReference type="GO" id="GO:0016020">
    <property type="term" value="C:membrane"/>
    <property type="evidence" value="ECO:0007669"/>
    <property type="project" value="UniProtKB-SubCell"/>
</dbReference>
<feature type="transmembrane region" description="Helical" evidence="6">
    <location>
        <begin position="226"/>
        <end position="249"/>
    </location>
</feature>
<feature type="transmembrane region" description="Helical" evidence="6">
    <location>
        <begin position="347"/>
        <end position="371"/>
    </location>
</feature>
<evidence type="ECO:0000256" key="5">
    <source>
        <dbReference type="ARBA" id="ARBA00023136"/>
    </source>
</evidence>
<dbReference type="GeneID" id="27135809"/>
<name>A0A0X1KLZ8_9EURY</name>
<dbReference type="KEGG" id="tgy:X802_09120"/>
<feature type="transmembrane region" description="Helical" evidence="6">
    <location>
        <begin position="383"/>
        <end position="402"/>
    </location>
</feature>
<keyword evidence="4 6" id="KW-1133">Transmembrane helix</keyword>
<organism evidence="7 8">
    <name type="scientific">Thermococcus guaymasensis DSM 11113</name>
    <dbReference type="NCBI Taxonomy" id="1432656"/>
    <lineage>
        <taxon>Archaea</taxon>
        <taxon>Methanobacteriati</taxon>
        <taxon>Methanobacteriota</taxon>
        <taxon>Thermococci</taxon>
        <taxon>Thermococcales</taxon>
        <taxon>Thermococcaceae</taxon>
        <taxon>Thermococcus</taxon>
    </lineage>
</organism>
<dbReference type="NCBIfam" id="NF037979">
    <property type="entry name" value="Na_transp"/>
    <property type="match status" value="1"/>
</dbReference>
<dbReference type="PROSITE" id="PS50267">
    <property type="entry name" value="NA_NEUROTRAN_SYMP_3"/>
    <property type="match status" value="1"/>
</dbReference>
<accession>A0A0X1KLZ8</accession>
<feature type="transmembrane region" description="Helical" evidence="6">
    <location>
        <begin position="74"/>
        <end position="96"/>
    </location>
</feature>
<evidence type="ECO:0000256" key="6">
    <source>
        <dbReference type="SAM" id="Phobius"/>
    </source>
</evidence>
<feature type="transmembrane region" description="Helical" evidence="6">
    <location>
        <begin position="28"/>
        <end position="53"/>
    </location>
</feature>
<feature type="transmembrane region" description="Helical" evidence="6">
    <location>
        <begin position="192"/>
        <end position="214"/>
    </location>
</feature>
<protein>
    <submittedName>
        <fullName evidence="7">Uncharacterized protein</fullName>
    </submittedName>
</protein>
<comment type="subcellular location">
    <subcellularLocation>
        <location evidence="1">Membrane</location>
        <topology evidence="1">Multi-pass membrane protein</topology>
    </subcellularLocation>
</comment>
<dbReference type="EMBL" id="CP007140">
    <property type="protein sequence ID" value="AJC72284.1"/>
    <property type="molecule type" value="Genomic_DNA"/>
</dbReference>
<evidence type="ECO:0000256" key="4">
    <source>
        <dbReference type="ARBA" id="ARBA00022989"/>
    </source>
</evidence>
<dbReference type="SUPFAM" id="SSF161070">
    <property type="entry name" value="SNF-like"/>
    <property type="match status" value="1"/>
</dbReference>
<dbReference type="Proteomes" id="UP000062043">
    <property type="component" value="Chromosome"/>
</dbReference>
<evidence type="ECO:0000256" key="2">
    <source>
        <dbReference type="ARBA" id="ARBA00022448"/>
    </source>
</evidence>
<feature type="transmembrane region" description="Helical" evidence="6">
    <location>
        <begin position="465"/>
        <end position="486"/>
    </location>
</feature>
<dbReference type="STRING" id="1432656.X802_09120"/>
<feature type="transmembrane region" description="Helical" evidence="6">
    <location>
        <begin position="111"/>
        <end position="130"/>
    </location>
</feature>
<dbReference type="OrthoDB" id="86283at2157"/>
<evidence type="ECO:0000313" key="7">
    <source>
        <dbReference type="EMBL" id="AJC72284.1"/>
    </source>
</evidence>
<sequence>MRKMSTLMALLITGYVLGVLNFLLMPKYYIAFGLKGFVLSLGALAIGLVLIYSEFEATRRTRYLIHEFMVKVSRLPAVTIILLMFLMLLGAVNLYYSGFALLKLLNTSTTVLPIILLMIIALIWLFLIILRGRSVEFIGALAVLFIVFAFISLFLMRGQVYDFVTSDTALEQLNSYRDAVFSFDHSLTVKGVVLMLTTVLLSLGLGAGVYYVLGSFAPSEMDFKKLLAVIVLLQILLSFTAAFTTVYSIGAAYQSYENNQVRFKQVRAELQNILLNQSQDPSSSEAAMEKYRQLQGVLNEINQTLNNFHKVQRYASVGDENPIEAIETFYLIPDIIRESGIRGSSAIIFLLMGSIFLAGFTTLIVLVEIGAQTSIEAFQMSRNVGVSFISGIIFVLSAAMIVSDIKVMLLSAVLSVGGLVIALEGVPLLVGVSPVDKRPIMVGVAVSVLIGLLTLWTMLGFPDSYVKLGVVVGLLLLLPLIFNNYLMVGSRSGR</sequence>
<reference evidence="7 8" key="1">
    <citation type="submission" date="2014-01" db="EMBL/GenBank/DDBJ databases">
        <title>Genome sequencing of Thermococcus guaymasensis.</title>
        <authorList>
            <person name="Zhang X."/>
            <person name="Alvare G."/>
            <person name="Fristensky B."/>
            <person name="Chen L."/>
            <person name="Suen T."/>
            <person name="Chen Q."/>
            <person name="Ma K."/>
        </authorList>
    </citation>
    <scope>NUCLEOTIDE SEQUENCE [LARGE SCALE GENOMIC DNA]</scope>
    <source>
        <strain evidence="7 8">DSM 11113</strain>
    </source>
</reference>